<evidence type="ECO:0000313" key="2">
    <source>
        <dbReference type="EMBL" id="POP48452.1"/>
    </source>
</evidence>
<dbReference type="AlphaFoldDB" id="A0A2P5GPF0"/>
<evidence type="ECO:0000313" key="4">
    <source>
        <dbReference type="Proteomes" id="UP000247005"/>
    </source>
</evidence>
<evidence type="ECO:0000313" key="1">
    <source>
        <dbReference type="EMBL" id="POP45168.1"/>
    </source>
</evidence>
<keyword evidence="3" id="KW-1185">Reference proteome</keyword>
<dbReference type="EMBL" id="PQGD01000009">
    <property type="protein sequence ID" value="POP48452.1"/>
    <property type="molecule type" value="Genomic_DNA"/>
</dbReference>
<dbReference type="Proteomes" id="UP000247005">
    <property type="component" value="Unassembled WGS sequence"/>
</dbReference>
<dbReference type="EMBL" id="PQGE01000007">
    <property type="protein sequence ID" value="POP45168.1"/>
    <property type="molecule type" value="Genomic_DNA"/>
</dbReference>
<proteinExistence type="predicted"/>
<gene>
    <name evidence="2" type="ORF">CHU32_12140</name>
    <name evidence="1" type="ORF">CHU33_09210</name>
</gene>
<sequence>MPGGAALTGPTISSILCVKYEFVGRVRRSRHPAGLCYGARATPPPGFFPPSNLHQSIIPPTPGCHFSVTQKLFFCHLRMSC</sequence>
<dbReference type="OrthoDB" id="6631762at2"/>
<comment type="caution">
    <text evidence="2">The sequence shown here is derived from an EMBL/GenBank/DDBJ whole genome shotgun (WGS) entry which is preliminary data.</text>
</comment>
<accession>A0A2P5GPF0</accession>
<dbReference type="Proteomes" id="UP000237073">
    <property type="component" value="Unassembled WGS sequence"/>
</dbReference>
<name>A0A2P5GPF0_9ENTR</name>
<protein>
    <submittedName>
        <fullName evidence="2">Uncharacterized protein</fullName>
    </submittedName>
</protein>
<organism evidence="2 4">
    <name type="scientific">Superficieibacter electus</name>
    <dbReference type="NCBI Taxonomy" id="2022662"/>
    <lineage>
        <taxon>Bacteria</taxon>
        <taxon>Pseudomonadati</taxon>
        <taxon>Pseudomonadota</taxon>
        <taxon>Gammaproteobacteria</taxon>
        <taxon>Enterobacterales</taxon>
        <taxon>Enterobacteriaceae</taxon>
        <taxon>Superficieibacter</taxon>
    </lineage>
</organism>
<evidence type="ECO:0000313" key="3">
    <source>
        <dbReference type="Proteomes" id="UP000237073"/>
    </source>
</evidence>
<reference evidence="3 4" key="1">
    <citation type="submission" date="2018-01" db="EMBL/GenBank/DDBJ databases">
        <title>Superficieibacter electus gen. nov., sp. nov., an extended-spectrum beta-lactamase possessing member of the Enterobacteriaceae family, isolated from intensive care unit surfaces.</title>
        <authorList>
            <person name="Potter R.F."/>
            <person name="D'Souza A.W."/>
        </authorList>
    </citation>
    <scope>NUCLEOTIDE SEQUENCE [LARGE SCALE GENOMIC DNA]</scope>
    <source>
        <strain evidence="2 4">BP-1</strain>
        <strain evidence="1 3">BP-2</strain>
    </source>
</reference>